<evidence type="ECO:0000256" key="6">
    <source>
        <dbReference type="RuleBase" id="RU368080"/>
    </source>
</evidence>
<comment type="similarity">
    <text evidence="1 6">Belongs to the ATG17 family.</text>
</comment>
<comment type="caution">
    <text evidence="9">The sequence shown here is derived from an EMBL/GenBank/DDBJ whole genome shotgun (WGS) entry which is preliminary data.</text>
</comment>
<dbReference type="PANTHER" id="PTHR28005">
    <property type="entry name" value="AUTOPHAGY-RELATED PROTEIN 17"/>
    <property type="match status" value="1"/>
</dbReference>
<keyword evidence="5" id="KW-0472">Membrane</keyword>
<evidence type="ECO:0000313" key="9">
    <source>
        <dbReference type="EMBL" id="GAV27117.1"/>
    </source>
</evidence>
<keyword evidence="10" id="KW-1185">Reference proteome</keyword>
<feature type="coiled-coil region" evidence="7">
    <location>
        <begin position="48"/>
        <end position="82"/>
    </location>
</feature>
<keyword evidence="4 6" id="KW-0072">Autophagy</keyword>
<comment type="subcellular location">
    <subcellularLocation>
        <location evidence="6">Cytoplasm</location>
    </subcellularLocation>
    <subcellularLocation>
        <location evidence="6">Preautophagosomal structure membrane</location>
        <topology evidence="6">Peripheral membrane protein</topology>
    </subcellularLocation>
</comment>
<dbReference type="Proteomes" id="UP000186136">
    <property type="component" value="Unassembled WGS sequence"/>
</dbReference>
<dbReference type="GO" id="GO:0034045">
    <property type="term" value="C:phagophore assembly site membrane"/>
    <property type="evidence" value="ECO:0007669"/>
    <property type="project" value="UniProtKB-SubCell"/>
</dbReference>
<dbReference type="GO" id="GO:0034727">
    <property type="term" value="P:piecemeal microautophagy of the nucleus"/>
    <property type="evidence" value="ECO:0007669"/>
    <property type="project" value="TreeGrafter"/>
</dbReference>
<proteinExistence type="inferred from homology"/>
<keyword evidence="7" id="KW-0175">Coiled coil</keyword>
<evidence type="ECO:0000256" key="4">
    <source>
        <dbReference type="ARBA" id="ARBA00023006"/>
    </source>
</evidence>
<dbReference type="PANTHER" id="PTHR28005:SF1">
    <property type="entry name" value="AUTOPHAGY-RELATED PROTEIN 17"/>
    <property type="match status" value="1"/>
</dbReference>
<dbReference type="GO" id="GO:0030295">
    <property type="term" value="F:protein kinase activator activity"/>
    <property type="evidence" value="ECO:0007669"/>
    <property type="project" value="TreeGrafter"/>
</dbReference>
<dbReference type="GO" id="GO:0060090">
    <property type="term" value="F:molecular adaptor activity"/>
    <property type="evidence" value="ECO:0007669"/>
    <property type="project" value="TreeGrafter"/>
</dbReference>
<dbReference type="InterPro" id="IPR007240">
    <property type="entry name" value="Atg17"/>
</dbReference>
<name>A0A1Q2YC43_9ASCO</name>
<keyword evidence="3 6" id="KW-0963">Cytoplasm</keyword>
<evidence type="ECO:0000256" key="1">
    <source>
        <dbReference type="ARBA" id="ARBA00006259"/>
    </source>
</evidence>
<reference evidence="9 10" key="1">
    <citation type="submission" date="2016-08" db="EMBL/GenBank/DDBJ databases">
        <title>Whole genome shotgun sequence of Pichia membranifaciens KS47-1.</title>
        <authorList>
            <person name="Konishi M."/>
            <person name="Ishida M."/>
            <person name="Arakawa T."/>
            <person name="Kato Y."/>
            <person name="Horiuchi J."/>
        </authorList>
    </citation>
    <scope>NUCLEOTIDE SEQUENCE [LARGE SCALE GENOMIC DNA]</scope>
    <source>
        <strain evidence="9 10">KS47-1</strain>
    </source>
</reference>
<sequence length="299" mass="35335">MDNHFVLIDSLVDSKIMENIIVRFQNESNYLYNEWESINSFYQKYFIRKENEKELDGLVKNNTELESEIVDILKELNNHLDNCIKYESQNSKNDLLRELVQKQSVQKSVSMDILQSNCDIISQNCKDIEKFVSIFEDFRNKLVKCFKEIKEFSANVLEKQVQNNLLKITREIKAHFDTLNVYKEDISQFSEDSLDFIDSYYYLVLEIDRRCTLNKKVQSLINDFESELKTLQEDDSIKRNQFMSDHAAFLPQNLADFDIINSKFPQLELSYTLENLPSLRKSIVEQSINKLKGSHTDIR</sequence>
<dbReference type="EMBL" id="BDGI01000020">
    <property type="protein sequence ID" value="GAV27117.1"/>
    <property type="molecule type" value="Genomic_DNA"/>
</dbReference>
<evidence type="ECO:0000259" key="8">
    <source>
        <dbReference type="Pfam" id="PF04108"/>
    </source>
</evidence>
<gene>
    <name evidence="9" type="ORF">PMKS-000578</name>
</gene>
<dbReference type="GO" id="GO:0000422">
    <property type="term" value="P:autophagy of mitochondrion"/>
    <property type="evidence" value="ECO:0007669"/>
    <property type="project" value="TreeGrafter"/>
</dbReference>
<dbReference type="OrthoDB" id="1937984at2759"/>
<feature type="domain" description="Autophagy protein ATG17-like" evidence="8">
    <location>
        <begin position="19"/>
        <end position="250"/>
    </location>
</feature>
<evidence type="ECO:0000256" key="7">
    <source>
        <dbReference type="SAM" id="Coils"/>
    </source>
</evidence>
<dbReference type="GO" id="GO:0000045">
    <property type="term" value="P:autophagosome assembly"/>
    <property type="evidence" value="ECO:0007669"/>
    <property type="project" value="TreeGrafter"/>
</dbReference>
<protein>
    <recommendedName>
        <fullName evidence="2 6">Autophagy-related protein 17</fullName>
    </recommendedName>
</protein>
<comment type="function">
    <text evidence="6">Autophagy-specific protein that functions in response to autophagy-inducing signals as a scaffold to recruit other ATG proteins to organize preautophagosomal structure (PAS) formation. Modulates the timing and magnitude of the autophagy response, such as the size of the sequestering vesicles. Plays particularly a role in pexophagy and nucleophagy.</text>
</comment>
<evidence type="ECO:0000256" key="5">
    <source>
        <dbReference type="ARBA" id="ARBA00023136"/>
    </source>
</evidence>
<accession>A0A1Q2YC43</accession>
<evidence type="ECO:0000256" key="3">
    <source>
        <dbReference type="ARBA" id="ARBA00022490"/>
    </source>
</evidence>
<organism evidence="9 10">
    <name type="scientific">Pichia membranifaciens</name>
    <dbReference type="NCBI Taxonomy" id="4926"/>
    <lineage>
        <taxon>Eukaryota</taxon>
        <taxon>Fungi</taxon>
        <taxon>Dikarya</taxon>
        <taxon>Ascomycota</taxon>
        <taxon>Saccharomycotina</taxon>
        <taxon>Pichiomycetes</taxon>
        <taxon>Pichiales</taxon>
        <taxon>Pichiaceae</taxon>
        <taxon>Pichia</taxon>
    </lineage>
</organism>
<dbReference type="GO" id="GO:1990316">
    <property type="term" value="C:Atg1/ULK1 kinase complex"/>
    <property type="evidence" value="ECO:0007669"/>
    <property type="project" value="TreeGrafter"/>
</dbReference>
<evidence type="ECO:0000313" key="10">
    <source>
        <dbReference type="Proteomes" id="UP000186136"/>
    </source>
</evidence>
<dbReference type="Pfam" id="PF04108">
    <property type="entry name" value="ATG17_like"/>
    <property type="match status" value="1"/>
</dbReference>
<dbReference type="InterPro" id="IPR045326">
    <property type="entry name" value="ATG17-like_dom"/>
</dbReference>
<dbReference type="AlphaFoldDB" id="A0A1Q2YC43"/>
<evidence type="ECO:0000256" key="2">
    <source>
        <dbReference type="ARBA" id="ARBA00013806"/>
    </source>
</evidence>